<evidence type="ECO:0000313" key="1">
    <source>
        <dbReference type="EMBL" id="ETV93061.1"/>
    </source>
</evidence>
<organism evidence="1">
    <name type="scientific">Aphanomyces invadans</name>
    <dbReference type="NCBI Taxonomy" id="157072"/>
    <lineage>
        <taxon>Eukaryota</taxon>
        <taxon>Sar</taxon>
        <taxon>Stramenopiles</taxon>
        <taxon>Oomycota</taxon>
        <taxon>Saprolegniomycetes</taxon>
        <taxon>Saprolegniales</taxon>
        <taxon>Verrucalvaceae</taxon>
        <taxon>Aphanomyces</taxon>
    </lineage>
</organism>
<name>A0A024THJ2_9STRA</name>
<sequence length="167" mass="17736">MADVVQRNGHPFKTASTIAPRMKPTARIQCPYATVLLLVQGALPVLGRASISPTRAMRVWMGEAVVCCTCVPRADCGSHVYKRNYPTGLSAGRCARPHGPWANAAVVVVSMGSLSGPSRRFAVKCAWCLSSHQIWHPSDRVTGIAPITALTGLPAYCTPQGPRGVGD</sequence>
<dbReference type="GeneID" id="20089914"/>
<gene>
    <name evidence="1" type="ORF">H310_12864</name>
</gene>
<protein>
    <submittedName>
        <fullName evidence="1">Uncharacterized protein</fullName>
    </submittedName>
</protein>
<proteinExistence type="predicted"/>
<dbReference type="VEuPathDB" id="FungiDB:H310_12864"/>
<dbReference type="AlphaFoldDB" id="A0A024THJ2"/>
<reference evidence="1" key="1">
    <citation type="submission" date="2013-12" db="EMBL/GenBank/DDBJ databases">
        <title>The Genome Sequence of Aphanomyces invadans NJM9701.</title>
        <authorList>
            <consortium name="The Broad Institute Genomics Platform"/>
            <person name="Russ C."/>
            <person name="Tyler B."/>
            <person name="van West P."/>
            <person name="Dieguez-Uribeondo J."/>
            <person name="Young S.K."/>
            <person name="Zeng Q."/>
            <person name="Gargeya S."/>
            <person name="Fitzgerald M."/>
            <person name="Abouelleil A."/>
            <person name="Alvarado L."/>
            <person name="Chapman S.B."/>
            <person name="Gainer-Dewar J."/>
            <person name="Goldberg J."/>
            <person name="Griggs A."/>
            <person name="Gujja S."/>
            <person name="Hansen M."/>
            <person name="Howarth C."/>
            <person name="Imamovic A."/>
            <person name="Ireland A."/>
            <person name="Larimer J."/>
            <person name="McCowan C."/>
            <person name="Murphy C."/>
            <person name="Pearson M."/>
            <person name="Poon T.W."/>
            <person name="Priest M."/>
            <person name="Roberts A."/>
            <person name="Saif S."/>
            <person name="Shea T."/>
            <person name="Sykes S."/>
            <person name="Wortman J."/>
            <person name="Nusbaum C."/>
            <person name="Birren B."/>
        </authorList>
    </citation>
    <scope>NUCLEOTIDE SEQUENCE [LARGE SCALE GENOMIC DNA]</scope>
    <source>
        <strain evidence="1">NJM9701</strain>
    </source>
</reference>
<dbReference type="RefSeq" id="XP_008878326.1">
    <property type="nucleotide sequence ID" value="XM_008880104.1"/>
</dbReference>
<dbReference type="EMBL" id="KI913995">
    <property type="protein sequence ID" value="ETV93061.1"/>
    <property type="molecule type" value="Genomic_DNA"/>
</dbReference>
<accession>A0A024THJ2</accession>